<keyword evidence="3" id="KW-1185">Reference proteome</keyword>
<name>A0A364K1Q4_9BACL</name>
<dbReference type="RefSeq" id="WP_113659996.1">
    <property type="nucleotide sequence ID" value="NZ_KZ845673.1"/>
</dbReference>
<reference evidence="2 3" key="1">
    <citation type="submission" date="2018-06" db="EMBL/GenBank/DDBJ databases">
        <title>Thermoflavimicrobium daqus sp. nov., a thermophilic microbe isolated from Moutai-flavour Daqu.</title>
        <authorList>
            <person name="Wang X."/>
            <person name="Zhou H."/>
        </authorList>
    </citation>
    <scope>NUCLEOTIDE SEQUENCE [LARGE SCALE GENOMIC DNA]</scope>
    <source>
        <strain evidence="2 3">FBKL4.011</strain>
    </source>
</reference>
<dbReference type="InterPro" id="IPR010093">
    <property type="entry name" value="SinI_DNA-bd"/>
</dbReference>
<reference evidence="2 3" key="2">
    <citation type="submission" date="2018-06" db="EMBL/GenBank/DDBJ databases">
        <authorList>
            <person name="Zhirakovskaya E."/>
        </authorList>
    </citation>
    <scope>NUCLEOTIDE SEQUENCE [LARGE SCALE GENOMIC DNA]</scope>
    <source>
        <strain evidence="2 3">FBKL4.011</strain>
    </source>
</reference>
<evidence type="ECO:0000259" key="1">
    <source>
        <dbReference type="Pfam" id="PF12728"/>
    </source>
</evidence>
<dbReference type="OrthoDB" id="2361917at2"/>
<sequence>MFPIKNMNELLHFFKSEIMTTTQVTEYLNVSRTAVKKAVSAGKLRPLPIETGNISLFLRQEVEEYKKNLRKK</sequence>
<feature type="domain" description="Helix-turn-helix" evidence="1">
    <location>
        <begin position="19"/>
        <end position="68"/>
    </location>
</feature>
<comment type="caution">
    <text evidence="2">The sequence shown here is derived from an EMBL/GenBank/DDBJ whole genome shotgun (WGS) entry which is preliminary data.</text>
</comment>
<dbReference type="Pfam" id="PF12728">
    <property type="entry name" value="HTH_17"/>
    <property type="match status" value="1"/>
</dbReference>
<dbReference type="AlphaFoldDB" id="A0A364K1Q4"/>
<dbReference type="NCBIfam" id="TIGR01764">
    <property type="entry name" value="excise"/>
    <property type="match status" value="1"/>
</dbReference>
<gene>
    <name evidence="2" type="ORF">DL897_15320</name>
</gene>
<accession>A0A364K1Q4</accession>
<proteinExistence type="predicted"/>
<dbReference type="Proteomes" id="UP000251213">
    <property type="component" value="Unassembled WGS sequence"/>
</dbReference>
<protein>
    <recommendedName>
        <fullName evidence="1">Helix-turn-helix domain-containing protein</fullName>
    </recommendedName>
</protein>
<dbReference type="GO" id="GO:0003677">
    <property type="term" value="F:DNA binding"/>
    <property type="evidence" value="ECO:0007669"/>
    <property type="project" value="InterPro"/>
</dbReference>
<evidence type="ECO:0000313" key="2">
    <source>
        <dbReference type="EMBL" id="RAL21954.1"/>
    </source>
</evidence>
<dbReference type="InterPro" id="IPR041657">
    <property type="entry name" value="HTH_17"/>
</dbReference>
<organism evidence="2 3">
    <name type="scientific">Thermoflavimicrobium daqui</name>
    <dbReference type="NCBI Taxonomy" id="2137476"/>
    <lineage>
        <taxon>Bacteria</taxon>
        <taxon>Bacillati</taxon>
        <taxon>Bacillota</taxon>
        <taxon>Bacilli</taxon>
        <taxon>Bacillales</taxon>
        <taxon>Thermoactinomycetaceae</taxon>
        <taxon>Thermoflavimicrobium</taxon>
    </lineage>
</organism>
<dbReference type="EMBL" id="QJKK01000011">
    <property type="protein sequence ID" value="RAL21954.1"/>
    <property type="molecule type" value="Genomic_DNA"/>
</dbReference>
<evidence type="ECO:0000313" key="3">
    <source>
        <dbReference type="Proteomes" id="UP000251213"/>
    </source>
</evidence>